<accession>A0AAV3RIY5</accession>
<keyword evidence="2" id="KW-1185">Reference proteome</keyword>
<organism evidence="1 2">
    <name type="scientific">Lithospermum erythrorhizon</name>
    <name type="common">Purple gromwell</name>
    <name type="synonym">Lithospermum officinale var. erythrorhizon</name>
    <dbReference type="NCBI Taxonomy" id="34254"/>
    <lineage>
        <taxon>Eukaryota</taxon>
        <taxon>Viridiplantae</taxon>
        <taxon>Streptophyta</taxon>
        <taxon>Embryophyta</taxon>
        <taxon>Tracheophyta</taxon>
        <taxon>Spermatophyta</taxon>
        <taxon>Magnoliopsida</taxon>
        <taxon>eudicotyledons</taxon>
        <taxon>Gunneridae</taxon>
        <taxon>Pentapetalae</taxon>
        <taxon>asterids</taxon>
        <taxon>lamiids</taxon>
        <taxon>Boraginales</taxon>
        <taxon>Boraginaceae</taxon>
        <taxon>Boraginoideae</taxon>
        <taxon>Lithospermeae</taxon>
        <taxon>Lithospermum</taxon>
    </lineage>
</organism>
<dbReference type="AlphaFoldDB" id="A0AAV3RIY5"/>
<dbReference type="Proteomes" id="UP001454036">
    <property type="component" value="Unassembled WGS sequence"/>
</dbReference>
<protein>
    <submittedName>
        <fullName evidence="1">Uncharacterized protein</fullName>
    </submittedName>
</protein>
<reference evidence="1 2" key="1">
    <citation type="submission" date="2024-01" db="EMBL/GenBank/DDBJ databases">
        <title>The complete chloroplast genome sequence of Lithospermum erythrorhizon: insights into the phylogenetic relationship among Boraginaceae species and the maternal lineages of purple gromwells.</title>
        <authorList>
            <person name="Okada T."/>
            <person name="Watanabe K."/>
        </authorList>
    </citation>
    <scope>NUCLEOTIDE SEQUENCE [LARGE SCALE GENOMIC DNA]</scope>
</reference>
<dbReference type="EMBL" id="BAABME010010110">
    <property type="protein sequence ID" value="GAA0176384.1"/>
    <property type="molecule type" value="Genomic_DNA"/>
</dbReference>
<name>A0AAV3RIY5_LITER</name>
<evidence type="ECO:0000313" key="2">
    <source>
        <dbReference type="Proteomes" id="UP001454036"/>
    </source>
</evidence>
<gene>
    <name evidence="1" type="ORF">LIER_29388</name>
</gene>
<evidence type="ECO:0000313" key="1">
    <source>
        <dbReference type="EMBL" id="GAA0176384.1"/>
    </source>
</evidence>
<sequence>MEKIAHSLGFDFMHIIDLLAFLDALLFCGRRRSWLEFKLSPSGLWRLKLWMLESLNGGESLYMPVVKTTLGENNFRGY</sequence>
<comment type="caution">
    <text evidence="1">The sequence shown here is derived from an EMBL/GenBank/DDBJ whole genome shotgun (WGS) entry which is preliminary data.</text>
</comment>
<proteinExistence type="predicted"/>